<keyword evidence="2" id="KW-1185">Reference proteome</keyword>
<organism evidence="1 2">
    <name type="scientific">Paracoccidioides lutzii (strain ATCC MYA-826 / Pb01)</name>
    <name type="common">Paracoccidioides brasiliensis</name>
    <dbReference type="NCBI Taxonomy" id="502779"/>
    <lineage>
        <taxon>Eukaryota</taxon>
        <taxon>Fungi</taxon>
        <taxon>Dikarya</taxon>
        <taxon>Ascomycota</taxon>
        <taxon>Pezizomycotina</taxon>
        <taxon>Eurotiomycetes</taxon>
        <taxon>Eurotiomycetidae</taxon>
        <taxon>Onygenales</taxon>
        <taxon>Ajellomycetaceae</taxon>
        <taxon>Paracoccidioides</taxon>
    </lineage>
</organism>
<dbReference type="GeneID" id="9096804"/>
<proteinExistence type="predicted"/>
<dbReference type="AlphaFoldDB" id="C1H0Z7"/>
<sequence>MCRKHVSSMLNTLQHSIPECGSEQVAVKQLKYILCDLPPNGPREDLYTVWVLCANSQILSLLLAKEEPDGPVDDSEENRNAITRRWIAYDQCLVDLPILRVSFGRAFQNMRN</sequence>
<protein>
    <submittedName>
        <fullName evidence="1">Uncharacterized protein</fullName>
    </submittedName>
</protein>
<dbReference type="VEuPathDB" id="FungiDB:PAAG_04441"/>
<gene>
    <name evidence="1" type="ORF">PAAG_04441</name>
</gene>
<name>C1H0Z7_PARBA</name>
<evidence type="ECO:0000313" key="1">
    <source>
        <dbReference type="EMBL" id="EEH33391.2"/>
    </source>
</evidence>
<dbReference type="Proteomes" id="UP000002059">
    <property type="component" value="Partially assembled WGS sequence"/>
</dbReference>
<accession>C1H0Z7</accession>
<reference evidence="1 2" key="1">
    <citation type="journal article" date="2011" name="PLoS Genet.">
        <title>Comparative genomic analysis of human fungal pathogens causing paracoccidioidomycosis.</title>
        <authorList>
            <person name="Desjardins C.A."/>
            <person name="Champion M.D."/>
            <person name="Holder J.W."/>
            <person name="Muszewska A."/>
            <person name="Goldberg J."/>
            <person name="Bailao A.M."/>
            <person name="Brigido M.M."/>
            <person name="Ferreira M.E."/>
            <person name="Garcia A.M."/>
            <person name="Grynberg M."/>
            <person name="Gujja S."/>
            <person name="Heiman D.I."/>
            <person name="Henn M.R."/>
            <person name="Kodira C.D."/>
            <person name="Leon-Narvaez H."/>
            <person name="Longo L.V."/>
            <person name="Ma L.J."/>
            <person name="Malavazi I."/>
            <person name="Matsuo A.L."/>
            <person name="Morais F.V."/>
            <person name="Pereira M."/>
            <person name="Rodriguez-Brito S."/>
            <person name="Sakthikumar S."/>
            <person name="Salem-Izacc S.M."/>
            <person name="Sykes S.M."/>
            <person name="Teixeira M.M."/>
            <person name="Vallejo M.C."/>
            <person name="Walter M.E."/>
            <person name="Yandava C."/>
            <person name="Young S."/>
            <person name="Zeng Q."/>
            <person name="Zucker J."/>
            <person name="Felipe M.S."/>
            <person name="Goldman G.H."/>
            <person name="Haas B.J."/>
            <person name="McEwen J.G."/>
            <person name="Nino-Vega G."/>
            <person name="Puccia R."/>
            <person name="San-Blas G."/>
            <person name="Soares C.M."/>
            <person name="Birren B.W."/>
            <person name="Cuomo C.A."/>
        </authorList>
    </citation>
    <scope>NUCLEOTIDE SEQUENCE [LARGE SCALE GENOMIC DNA]</scope>
    <source>
        <strain evidence="2">ATCC MYA-826 / Pb01</strain>
    </source>
</reference>
<evidence type="ECO:0000313" key="2">
    <source>
        <dbReference type="Proteomes" id="UP000002059"/>
    </source>
</evidence>
<dbReference type="HOGENOM" id="CLU_2146615_0_0_1"/>
<dbReference type="RefSeq" id="XP_002793531.2">
    <property type="nucleotide sequence ID" value="XM_002793485.2"/>
</dbReference>
<dbReference type="KEGG" id="pbl:PAAG_04441"/>
<dbReference type="EMBL" id="KN294002">
    <property type="protein sequence ID" value="EEH33391.2"/>
    <property type="molecule type" value="Genomic_DNA"/>
</dbReference>